<dbReference type="AlphaFoldDB" id="A0A069QHI7"/>
<protein>
    <submittedName>
        <fullName evidence="2">Uncharacterized protein</fullName>
    </submittedName>
</protein>
<name>A0A069QHI7_HOYLO</name>
<organism evidence="2 3">
    <name type="scientific">Hoylesella loescheii DSM 19665 = JCM 12249 = ATCC 15930</name>
    <dbReference type="NCBI Taxonomy" id="1122985"/>
    <lineage>
        <taxon>Bacteria</taxon>
        <taxon>Pseudomonadati</taxon>
        <taxon>Bacteroidota</taxon>
        <taxon>Bacteroidia</taxon>
        <taxon>Bacteroidales</taxon>
        <taxon>Prevotellaceae</taxon>
        <taxon>Hoylesella</taxon>
    </lineage>
</organism>
<evidence type="ECO:0000313" key="2">
    <source>
        <dbReference type="EMBL" id="KDR51509.1"/>
    </source>
</evidence>
<keyword evidence="1" id="KW-1133">Transmembrane helix</keyword>
<gene>
    <name evidence="2" type="ORF">HMPREF1991_02431</name>
</gene>
<evidence type="ECO:0000256" key="1">
    <source>
        <dbReference type="SAM" id="Phobius"/>
    </source>
</evidence>
<comment type="caution">
    <text evidence="2">The sequence shown here is derived from an EMBL/GenBank/DDBJ whole genome shotgun (WGS) entry which is preliminary data.</text>
</comment>
<reference evidence="2 3" key="1">
    <citation type="submission" date="2013-08" db="EMBL/GenBank/DDBJ databases">
        <authorList>
            <person name="Weinstock G."/>
            <person name="Sodergren E."/>
            <person name="Wylie T."/>
            <person name="Fulton L."/>
            <person name="Fulton R."/>
            <person name="Fronick C."/>
            <person name="O'Laughlin M."/>
            <person name="Godfrey J."/>
            <person name="Miner T."/>
            <person name="Herter B."/>
            <person name="Appelbaum E."/>
            <person name="Cordes M."/>
            <person name="Lek S."/>
            <person name="Wollam A."/>
            <person name="Pepin K.H."/>
            <person name="Palsikar V.B."/>
            <person name="Mitreva M."/>
            <person name="Wilson R.K."/>
        </authorList>
    </citation>
    <scope>NUCLEOTIDE SEQUENCE [LARGE SCALE GENOMIC DNA]</scope>
    <source>
        <strain evidence="2 3">ATCC 15930</strain>
    </source>
</reference>
<dbReference type="Proteomes" id="UP000027442">
    <property type="component" value="Unassembled WGS sequence"/>
</dbReference>
<evidence type="ECO:0000313" key="3">
    <source>
        <dbReference type="Proteomes" id="UP000027442"/>
    </source>
</evidence>
<feature type="transmembrane region" description="Helical" evidence="1">
    <location>
        <begin position="6"/>
        <end position="27"/>
    </location>
</feature>
<proteinExistence type="predicted"/>
<accession>A0A069QHI7</accession>
<dbReference type="EMBL" id="JNGW01000105">
    <property type="protein sequence ID" value="KDR51509.1"/>
    <property type="molecule type" value="Genomic_DNA"/>
</dbReference>
<dbReference type="HOGENOM" id="CLU_3203511_0_0_10"/>
<keyword evidence="1" id="KW-0812">Transmembrane</keyword>
<sequence>MLIHPSTIVGLKCSFHCFILIYCYILALRCKITDFFSNNQKITRI</sequence>
<keyword evidence="3" id="KW-1185">Reference proteome</keyword>
<keyword evidence="1" id="KW-0472">Membrane</keyword>